<reference evidence="1" key="1">
    <citation type="submission" date="2022-03" db="EMBL/GenBank/DDBJ databases">
        <title>Genomic analyses of argali, domestic sheep and their hybrids provide insights into chromosomal evolution, heterosis and genetic basis of agronomic traits.</title>
        <authorList>
            <person name="Li M."/>
        </authorList>
    </citation>
    <scope>NUCLEOTIDE SEQUENCE</scope>
    <source>
        <strain evidence="1">F1 hybrid</strain>
    </source>
</reference>
<proteinExistence type="predicted"/>
<dbReference type="Proteomes" id="UP001057279">
    <property type="component" value="Linkage Group LG19"/>
</dbReference>
<organism evidence="1 2">
    <name type="scientific">Ovis ammon polii x Ovis aries</name>
    <dbReference type="NCBI Taxonomy" id="2918886"/>
    <lineage>
        <taxon>Eukaryota</taxon>
        <taxon>Metazoa</taxon>
        <taxon>Chordata</taxon>
        <taxon>Craniata</taxon>
        <taxon>Vertebrata</taxon>
        <taxon>Euteleostomi</taxon>
        <taxon>Mammalia</taxon>
        <taxon>Eutheria</taxon>
        <taxon>Laurasiatheria</taxon>
        <taxon>Artiodactyla</taxon>
        <taxon>Ruminantia</taxon>
        <taxon>Pecora</taxon>
        <taxon>Bovidae</taxon>
        <taxon>Caprinae</taxon>
        <taxon>Ovis</taxon>
    </lineage>
</organism>
<protein>
    <submittedName>
        <fullName evidence="1">Uncharacterized protein</fullName>
    </submittedName>
</protein>
<evidence type="ECO:0000313" key="1">
    <source>
        <dbReference type="EMBL" id="KAI4564751.1"/>
    </source>
</evidence>
<sequence>MFALRMKDAQKVISTWSIVYNQWQPDSEEQESSNQDSQRVRSGSTAFPPYILVLFCIMVCCRREKSDAEFEKTDLGGPASEQSRPQESLGNDPLNNLGSLCRRHAPVLPTQAVVSGFSLIKTLIEDRQERSHKARGEGYSSPRTRNTNEENFVNVLIPPEKPRTIGEFTRKRLAAAKYAKATNSDNFGVKRHWDSESPLFWTQGPRQETDVDGISGPKATPGAGTPLHQEVIPMRDPDTWTGPPGKGRPFLSLDTPKVSLRTALTTGHCGLRCAASRGSQHRLLSHIPFSGQFLKSNGSGRLTP</sequence>
<evidence type="ECO:0000313" key="2">
    <source>
        <dbReference type="Proteomes" id="UP001057279"/>
    </source>
</evidence>
<accession>A0ACB9UCB1</accession>
<gene>
    <name evidence="1" type="ORF">MJG53_015763</name>
</gene>
<dbReference type="EMBL" id="CM043044">
    <property type="protein sequence ID" value="KAI4564751.1"/>
    <property type="molecule type" value="Genomic_DNA"/>
</dbReference>
<name>A0ACB9UCB1_9CETA</name>
<comment type="caution">
    <text evidence="1">The sequence shown here is derived from an EMBL/GenBank/DDBJ whole genome shotgun (WGS) entry which is preliminary data.</text>
</comment>
<keyword evidence="2" id="KW-1185">Reference proteome</keyword>